<comment type="subcellular location">
    <subcellularLocation>
        <location evidence="2">Cell membrane</location>
    </subcellularLocation>
    <subcellularLocation>
        <location evidence="1">Membrane</location>
        <topology evidence="1">Single-pass membrane protein</topology>
    </subcellularLocation>
</comment>
<evidence type="ECO:0000256" key="7">
    <source>
        <dbReference type="ARBA" id="ARBA00023136"/>
    </source>
</evidence>
<evidence type="ECO:0000256" key="11">
    <source>
        <dbReference type="SAM" id="MobiDB-lite"/>
    </source>
</evidence>
<feature type="region of interest" description="Disordered" evidence="11">
    <location>
        <begin position="71"/>
        <end position="96"/>
    </location>
</feature>
<evidence type="ECO:0000256" key="5">
    <source>
        <dbReference type="ARBA" id="ARBA00022989"/>
    </source>
</evidence>
<dbReference type="Pfam" id="PF10099">
    <property type="entry name" value="RskA_C"/>
    <property type="match status" value="1"/>
</dbReference>
<keyword evidence="8" id="KW-0804">Transcription</keyword>
<evidence type="ECO:0000256" key="6">
    <source>
        <dbReference type="ARBA" id="ARBA00023015"/>
    </source>
</evidence>
<dbReference type="InterPro" id="IPR051474">
    <property type="entry name" value="Anti-sigma-K/W_factor"/>
</dbReference>
<keyword evidence="4" id="KW-0812">Transmembrane</keyword>
<dbReference type="PANTHER" id="PTHR37461">
    <property type="entry name" value="ANTI-SIGMA-K FACTOR RSKA"/>
    <property type="match status" value="1"/>
</dbReference>
<evidence type="ECO:0000256" key="4">
    <source>
        <dbReference type="ARBA" id="ARBA00022692"/>
    </source>
</evidence>
<dbReference type="Proteomes" id="UP001235744">
    <property type="component" value="Chromosome"/>
</dbReference>
<keyword evidence="15" id="KW-1185">Reference proteome</keyword>
<evidence type="ECO:0000313" key="14">
    <source>
        <dbReference type="EMBL" id="WLQ60002.1"/>
    </source>
</evidence>
<evidence type="ECO:0000256" key="2">
    <source>
        <dbReference type="ARBA" id="ARBA00004236"/>
    </source>
</evidence>
<dbReference type="EMBL" id="CP120988">
    <property type="protein sequence ID" value="WLQ60002.1"/>
    <property type="molecule type" value="Genomic_DNA"/>
</dbReference>
<keyword evidence="3" id="KW-1003">Cell membrane</keyword>
<accession>A0ABY9IXD0</accession>
<protein>
    <recommendedName>
        <fullName evidence="10">Regulator of SigK</fullName>
    </recommendedName>
    <alternativeName>
        <fullName evidence="9">Sigma-K anti-sigma factor RskA</fullName>
    </alternativeName>
</protein>
<keyword evidence="7" id="KW-0472">Membrane</keyword>
<evidence type="ECO:0000259" key="13">
    <source>
        <dbReference type="Pfam" id="PF22618"/>
    </source>
</evidence>
<dbReference type="InterPro" id="IPR053877">
    <property type="entry name" value="RskA_N"/>
</dbReference>
<feature type="domain" description="Anti-sigma-K factor RskA N-terminal" evidence="13">
    <location>
        <begin position="6"/>
        <end position="36"/>
    </location>
</feature>
<evidence type="ECO:0000256" key="8">
    <source>
        <dbReference type="ARBA" id="ARBA00023163"/>
    </source>
</evidence>
<dbReference type="InterPro" id="IPR041916">
    <property type="entry name" value="Anti_sigma_zinc_sf"/>
</dbReference>
<evidence type="ECO:0000256" key="10">
    <source>
        <dbReference type="ARBA" id="ARBA00030803"/>
    </source>
</evidence>
<sequence length="257" mass="26573">MSDAGLHTLTGAYALHALPEPERREFERHLGDCAACSVEVLEFSETATRLALAVSAAPSRELRERVLREIATVRQEPPPGGRRTRPGATGQHGAGRTRRWPAFALAASLAAAAAFGGVAAWQNQVAQDARQEARAAQEANTRLVQVLAAPDAKSRSGTLEDGATGTVVVSESQDRAVFLASGLAEAPGGKVYQLWFDDGGTMRSAGLMRASGDSPTTYATLLDGPVDGATGMGVTVEPAGGSAQPTSAPLALMSLPA</sequence>
<evidence type="ECO:0000259" key="12">
    <source>
        <dbReference type="Pfam" id="PF10099"/>
    </source>
</evidence>
<evidence type="ECO:0000256" key="9">
    <source>
        <dbReference type="ARBA" id="ARBA00029829"/>
    </source>
</evidence>
<keyword evidence="6" id="KW-0805">Transcription regulation</keyword>
<gene>
    <name evidence="14" type="ORF">P8A19_33325</name>
</gene>
<dbReference type="Gene3D" id="1.10.10.1320">
    <property type="entry name" value="Anti-sigma factor, zinc-finger domain"/>
    <property type="match status" value="1"/>
</dbReference>
<feature type="domain" description="Anti-sigma K factor RskA C-terminal" evidence="12">
    <location>
        <begin position="109"/>
        <end position="249"/>
    </location>
</feature>
<evidence type="ECO:0000313" key="15">
    <source>
        <dbReference type="Proteomes" id="UP001235744"/>
    </source>
</evidence>
<dbReference type="Pfam" id="PF22618">
    <property type="entry name" value="RskA_N"/>
    <property type="match status" value="1"/>
</dbReference>
<name>A0ABY9IXD0_9ACTN</name>
<evidence type="ECO:0000256" key="1">
    <source>
        <dbReference type="ARBA" id="ARBA00004167"/>
    </source>
</evidence>
<dbReference type="InterPro" id="IPR018764">
    <property type="entry name" value="RskA_C"/>
</dbReference>
<organism evidence="14 15">
    <name type="scientific">Streptomyces poriferorum</name>
    <dbReference type="NCBI Taxonomy" id="2798799"/>
    <lineage>
        <taxon>Bacteria</taxon>
        <taxon>Bacillati</taxon>
        <taxon>Actinomycetota</taxon>
        <taxon>Actinomycetes</taxon>
        <taxon>Kitasatosporales</taxon>
        <taxon>Streptomycetaceae</taxon>
        <taxon>Streptomyces</taxon>
    </lineage>
</organism>
<dbReference type="RefSeq" id="WP_306069545.1">
    <property type="nucleotide sequence ID" value="NZ_CP120988.1"/>
</dbReference>
<proteinExistence type="predicted"/>
<reference evidence="14 15" key="1">
    <citation type="submission" date="2023-03" db="EMBL/GenBank/DDBJ databases">
        <title>Isolation and description of six Streptomyces strains from soil environments, able to metabolize different microbial glucans.</title>
        <authorList>
            <person name="Widen T."/>
            <person name="Larsbrink J."/>
        </authorList>
    </citation>
    <scope>NUCLEOTIDE SEQUENCE [LARGE SCALE GENOMIC DNA]</scope>
    <source>
        <strain evidence="14 15">Alt2</strain>
    </source>
</reference>
<keyword evidence="5" id="KW-1133">Transmembrane helix</keyword>
<evidence type="ECO:0000256" key="3">
    <source>
        <dbReference type="ARBA" id="ARBA00022475"/>
    </source>
</evidence>
<dbReference type="PANTHER" id="PTHR37461:SF1">
    <property type="entry name" value="ANTI-SIGMA-K FACTOR RSKA"/>
    <property type="match status" value="1"/>
</dbReference>